<comment type="caution">
    <text evidence="1">The sequence shown here is derived from an EMBL/GenBank/DDBJ whole genome shotgun (WGS) entry which is preliminary data.</text>
</comment>
<dbReference type="Proteomes" id="UP000030364">
    <property type="component" value="Unassembled WGS sequence"/>
</dbReference>
<sequence length="116" mass="13228">MAENLEVWLADRLNAFKAQTELCFDSSEELRRLLSIFREQQVAVEDFKTLVYGRVTCLFCDFQLDTCAGGFDREARGAFDVEANQPNLDKIQSFYEFPIFVGVQGERGVGRFLAQA</sequence>
<accession>A0A0D6XC38</accession>
<gene>
    <name evidence="1" type="ORF">THFILI_11890</name>
</gene>
<reference evidence="1 2" key="1">
    <citation type="journal article" date="2015" name="Genome Announc.">
        <title>Draft Genome Sequence of the Thermophile Thermus filiformis ATCC 43280, Producer of Carotenoid-(Di)glucoside-Branched Fatty Acid (Di)esters and Source of Hyperthermostable Enzymes of Biotechnological Interest.</title>
        <authorList>
            <person name="Mandelli F."/>
            <person name="Oliveira Ramires B."/>
            <person name="Couger M.B."/>
            <person name="Paixao D.A."/>
            <person name="Camilo C.M."/>
            <person name="Polikarpov I."/>
            <person name="Prade R."/>
            <person name="Riano-Pachon D.M."/>
            <person name="Squina F.M."/>
        </authorList>
    </citation>
    <scope>NUCLEOTIDE SEQUENCE [LARGE SCALE GENOMIC DNA]</scope>
    <source>
        <strain evidence="1 2">ATCC 43280</strain>
    </source>
</reference>
<keyword evidence="2" id="KW-1185">Reference proteome</keyword>
<dbReference type="EMBL" id="JPSL02000040">
    <property type="protein sequence ID" value="KIX84448.1"/>
    <property type="molecule type" value="Genomic_DNA"/>
</dbReference>
<organism evidence="1 2">
    <name type="scientific">Thermus filiformis</name>
    <dbReference type="NCBI Taxonomy" id="276"/>
    <lineage>
        <taxon>Bacteria</taxon>
        <taxon>Thermotogati</taxon>
        <taxon>Deinococcota</taxon>
        <taxon>Deinococci</taxon>
        <taxon>Thermales</taxon>
        <taxon>Thermaceae</taxon>
        <taxon>Thermus</taxon>
    </lineage>
</organism>
<dbReference type="AlphaFoldDB" id="A0A0D6XC38"/>
<protein>
    <submittedName>
        <fullName evidence="1">Uncharacterized protein</fullName>
    </submittedName>
</protein>
<evidence type="ECO:0000313" key="2">
    <source>
        <dbReference type="Proteomes" id="UP000030364"/>
    </source>
</evidence>
<proteinExistence type="predicted"/>
<name>A0A0D6XC38_THEFI</name>
<evidence type="ECO:0000313" key="1">
    <source>
        <dbReference type="EMBL" id="KIX84448.1"/>
    </source>
</evidence>